<dbReference type="Proteomes" id="UP000008281">
    <property type="component" value="Unassembled WGS sequence"/>
</dbReference>
<evidence type="ECO:0000313" key="2">
    <source>
        <dbReference type="Proteomes" id="UP000008281"/>
    </source>
</evidence>
<sequence>MPRDNPLTYLSTVAVLEFVSFNKRKQLYAKCPAIRKIEEKIPYHLESVGFFIHFPNHFVVKFLSFRISFFESNGSMMSMTNLSTGKTIDRIIQVPLEDAAEKFALYNLSRKGTHIKRLDMGPGPAFIVNCVPIAIKNLTVRKASKSSWFPTVSPIENVKTDGAIREDTLKMAKHVTVLNPGPHAIGINTEVISEWNCDSINIDVPMSKEEVADYCIRVLKRTERPIGSLLSASLRYSTYNAWYIPEMTSSLVERLFDLLQSRMNARKTVLNEK</sequence>
<dbReference type="EMBL" id="DS268433">
    <property type="protein sequence ID" value="EFO97769.1"/>
    <property type="molecule type" value="Genomic_DNA"/>
</dbReference>
<accession>E3MBC8</accession>
<dbReference type="AlphaFoldDB" id="E3MBC8"/>
<name>E3MBC8_CAERE</name>
<protein>
    <submittedName>
        <fullName evidence="1">Uncharacterized protein</fullName>
    </submittedName>
</protein>
<evidence type="ECO:0000313" key="1">
    <source>
        <dbReference type="EMBL" id="EFO97769.1"/>
    </source>
</evidence>
<dbReference type="HOGENOM" id="CLU_872215_0_0_1"/>
<reference evidence="1" key="1">
    <citation type="submission" date="2007-07" db="EMBL/GenBank/DDBJ databases">
        <title>PCAP assembly of the Caenorhabditis remanei genome.</title>
        <authorList>
            <consortium name="The Caenorhabditis remanei Sequencing Consortium"/>
            <person name="Wilson R.K."/>
        </authorList>
    </citation>
    <scope>NUCLEOTIDE SEQUENCE [LARGE SCALE GENOMIC DNA]</scope>
    <source>
        <strain evidence="1">PB4641</strain>
    </source>
</reference>
<keyword evidence="2" id="KW-1185">Reference proteome</keyword>
<dbReference type="InterPro" id="IPR021942">
    <property type="entry name" value="DUF3557"/>
</dbReference>
<dbReference type="InParanoid" id="E3MBC8"/>
<organism evidence="2">
    <name type="scientific">Caenorhabditis remanei</name>
    <name type="common">Caenorhabditis vulgaris</name>
    <dbReference type="NCBI Taxonomy" id="31234"/>
    <lineage>
        <taxon>Eukaryota</taxon>
        <taxon>Metazoa</taxon>
        <taxon>Ecdysozoa</taxon>
        <taxon>Nematoda</taxon>
        <taxon>Chromadorea</taxon>
        <taxon>Rhabditida</taxon>
        <taxon>Rhabditina</taxon>
        <taxon>Rhabditomorpha</taxon>
        <taxon>Rhabditoidea</taxon>
        <taxon>Rhabditidae</taxon>
        <taxon>Peloderinae</taxon>
        <taxon>Caenorhabditis</taxon>
    </lineage>
</organism>
<dbReference type="PANTHER" id="PTHR31379">
    <property type="entry name" value="F-BOX C PROTEIN-RELATED-RELATED"/>
    <property type="match status" value="1"/>
</dbReference>
<proteinExistence type="predicted"/>
<dbReference type="eggNOG" id="ENOG502TJVU">
    <property type="taxonomic scope" value="Eukaryota"/>
</dbReference>
<gene>
    <name evidence="1" type="ORF">CRE_16019</name>
</gene>